<feature type="transmembrane region" description="Helical" evidence="4">
    <location>
        <begin position="50"/>
        <end position="72"/>
    </location>
</feature>
<organism evidence="5 6">
    <name type="scientific">Frateuria aurantia (strain ATCC 33424 / DSM 6220 / KCTC 2777 / LMG 1558 / NBRC 3245 / NCIMB 13370)</name>
    <name type="common">Acetobacter aurantius</name>
    <dbReference type="NCBI Taxonomy" id="767434"/>
    <lineage>
        <taxon>Bacteria</taxon>
        <taxon>Pseudomonadati</taxon>
        <taxon>Pseudomonadota</taxon>
        <taxon>Gammaproteobacteria</taxon>
        <taxon>Lysobacterales</taxon>
        <taxon>Rhodanobacteraceae</taxon>
        <taxon>Frateuria</taxon>
    </lineage>
</organism>
<feature type="transmembrane region" description="Helical" evidence="4">
    <location>
        <begin position="108"/>
        <end position="130"/>
    </location>
</feature>
<keyword evidence="6" id="KW-1185">Reference proteome</keyword>
<feature type="transmembrane region" description="Helical" evidence="4">
    <location>
        <begin position="319"/>
        <end position="336"/>
    </location>
</feature>
<feature type="transmembrane region" description="Helical" evidence="4">
    <location>
        <begin position="229"/>
        <end position="250"/>
    </location>
</feature>
<evidence type="ECO:0000256" key="4">
    <source>
        <dbReference type="SAM" id="Phobius"/>
    </source>
</evidence>
<dbReference type="eggNOG" id="COG3202">
    <property type="taxonomic scope" value="Bacteria"/>
</dbReference>
<reference evidence="5" key="1">
    <citation type="submission" date="2012-02" db="EMBL/GenBank/DDBJ databases">
        <title>The complete genome of Frateuria aurantia DSM 6220.</title>
        <authorList>
            <consortium name="US DOE Joint Genome Institute (JGI-PGF)"/>
            <person name="Lucas S."/>
            <person name="Copeland A."/>
            <person name="Lapidus A."/>
            <person name="Glavina del Rio T."/>
            <person name="Dalin E."/>
            <person name="Tice H."/>
            <person name="Bruce D."/>
            <person name="Goodwin L."/>
            <person name="Pitluck S."/>
            <person name="Peters L."/>
            <person name="Ovchinnikova G."/>
            <person name="Teshima H."/>
            <person name="Kyrpides N."/>
            <person name="Mavromatis K."/>
            <person name="Ivanova N."/>
            <person name="Brettin T."/>
            <person name="Detter J.C."/>
            <person name="Han C."/>
            <person name="Larimer F."/>
            <person name="Land M."/>
            <person name="Hauser L."/>
            <person name="Markowitz V."/>
            <person name="Cheng J.-F."/>
            <person name="Hugenholtz P."/>
            <person name="Woyke T."/>
            <person name="Wu D."/>
            <person name="Brambilla E."/>
            <person name="Klenk H.-P."/>
            <person name="Eisen J.A."/>
        </authorList>
    </citation>
    <scope>NUCLEOTIDE SEQUENCE</scope>
    <source>
        <strain evidence="5">DSM 6220</strain>
    </source>
</reference>
<dbReference type="PANTHER" id="PTHR43596:SF1">
    <property type="entry name" value="ADP,ATP CARRIER PROTEIN"/>
    <property type="match status" value="1"/>
</dbReference>
<evidence type="ECO:0000256" key="1">
    <source>
        <dbReference type="ARBA" id="ARBA00022692"/>
    </source>
</evidence>
<dbReference type="InterPro" id="IPR011701">
    <property type="entry name" value="MFS"/>
</dbReference>
<evidence type="ECO:0000313" key="6">
    <source>
        <dbReference type="Proteomes" id="UP000005234"/>
    </source>
</evidence>
<dbReference type="KEGG" id="fau:Fraau_2800"/>
<keyword evidence="3 4" id="KW-0472">Membrane</keyword>
<dbReference type="GO" id="GO:0022857">
    <property type="term" value="F:transmembrane transporter activity"/>
    <property type="evidence" value="ECO:0007669"/>
    <property type="project" value="InterPro"/>
</dbReference>
<dbReference type="STRING" id="767434.Fraau_2800"/>
<feature type="transmembrane region" description="Helical" evidence="4">
    <location>
        <begin position="142"/>
        <end position="163"/>
    </location>
</feature>
<gene>
    <name evidence="5" type="ordered locus">Fraau_2800</name>
</gene>
<feature type="transmembrane region" description="Helical" evidence="4">
    <location>
        <begin position="169"/>
        <end position="191"/>
    </location>
</feature>
<dbReference type="HOGENOM" id="CLU_027240_1_0_6"/>
<keyword evidence="1 4" id="KW-0812">Transmembrane</keyword>
<sequence length="429" mass="46368">MDPVSIFSRSDMHARRPALAAAGFFLLMTAYYIIRPVRDQFSGAAGSASLPRYFGCTLLVMLLLTPLFGWLVTRYSRRLLLTLSYGFFSLCLLGFIPCFGLQGGQSMATVGLVFFVWTSVFNLFVVALFWSFMADVFSSAEAAAHFPLIAFGGMGGAVLGPWLSGRLVYWLGVPPLLVISAMALSGALLILRRMDVVERNRGSGSGASMGGSIWAGVSHTFSSPFLRNITLLMLFGDAVGTLAYVMLADYAKHHLPVLDDRVAFYSHLDLAINLIGAVMQLSISRWLLVRFGAVWGLMIPAMINAVLLLGIAMTGISPFWVAGMAVVPPAVLMVATRSMMYGMTKPASDSLYTRTSREDRYKSKNFIETTVWRIGDLGISSGIKALTQAGVGMAGVALLGSLVAVAGAFTAWRAGHARDLLPVEERPQD</sequence>
<dbReference type="Proteomes" id="UP000005234">
    <property type="component" value="Chromosome"/>
</dbReference>
<dbReference type="SUPFAM" id="SSF103473">
    <property type="entry name" value="MFS general substrate transporter"/>
    <property type="match status" value="1"/>
</dbReference>
<dbReference type="Pfam" id="PF07690">
    <property type="entry name" value="MFS_1"/>
    <property type="match status" value="1"/>
</dbReference>
<feature type="transmembrane region" description="Helical" evidence="4">
    <location>
        <begin position="389"/>
        <end position="412"/>
    </location>
</feature>
<evidence type="ECO:0000313" key="5">
    <source>
        <dbReference type="EMBL" id="AFC87136.1"/>
    </source>
</evidence>
<feature type="transmembrane region" description="Helical" evidence="4">
    <location>
        <begin position="293"/>
        <end position="313"/>
    </location>
</feature>
<dbReference type="RefSeq" id="WP_014404139.1">
    <property type="nucleotide sequence ID" value="NC_017033.1"/>
</dbReference>
<accession>H8L098</accession>
<feature type="transmembrane region" description="Helical" evidence="4">
    <location>
        <begin position="262"/>
        <end position="281"/>
    </location>
</feature>
<evidence type="ECO:0000256" key="3">
    <source>
        <dbReference type="ARBA" id="ARBA00023136"/>
    </source>
</evidence>
<dbReference type="PANTHER" id="PTHR43596">
    <property type="entry name" value="ADP,ATP CARRIER PROTEIN"/>
    <property type="match status" value="1"/>
</dbReference>
<dbReference type="InterPro" id="IPR036259">
    <property type="entry name" value="MFS_trans_sf"/>
</dbReference>
<feature type="transmembrane region" description="Helical" evidence="4">
    <location>
        <begin position="79"/>
        <end position="102"/>
    </location>
</feature>
<proteinExistence type="predicted"/>
<evidence type="ECO:0000256" key="2">
    <source>
        <dbReference type="ARBA" id="ARBA00022989"/>
    </source>
</evidence>
<dbReference type="AlphaFoldDB" id="H8L098"/>
<feature type="transmembrane region" description="Helical" evidence="4">
    <location>
        <begin position="17"/>
        <end position="34"/>
    </location>
</feature>
<keyword evidence="2 4" id="KW-1133">Transmembrane helix</keyword>
<dbReference type="EMBL" id="CP003350">
    <property type="protein sequence ID" value="AFC87136.1"/>
    <property type="molecule type" value="Genomic_DNA"/>
</dbReference>
<dbReference type="Gene3D" id="1.20.1250.20">
    <property type="entry name" value="MFS general substrate transporter like domains"/>
    <property type="match status" value="1"/>
</dbReference>
<name>H8L098_FRAAD</name>
<protein>
    <submittedName>
        <fullName evidence="5">ATP/ADP translocase</fullName>
    </submittedName>
</protein>